<protein>
    <recommendedName>
        <fullName evidence="1">RiboL-PSP-HEPN domain-containing protein</fullName>
    </recommendedName>
</protein>
<dbReference type="Pfam" id="PF18735">
    <property type="entry name" value="HEPN_RiboL-PSP"/>
    <property type="match status" value="1"/>
</dbReference>
<feature type="domain" description="RiboL-PSP-HEPN" evidence="1">
    <location>
        <begin position="29"/>
        <end position="209"/>
    </location>
</feature>
<reference evidence="2" key="1">
    <citation type="submission" date="2013-08" db="EMBL/GenBank/DDBJ databases">
        <authorList>
            <person name="Mendez C."/>
            <person name="Richter M."/>
            <person name="Ferrer M."/>
            <person name="Sanchez J."/>
        </authorList>
    </citation>
    <scope>NUCLEOTIDE SEQUENCE</scope>
</reference>
<reference evidence="2" key="2">
    <citation type="journal article" date="2014" name="ISME J.">
        <title>Microbial stratification in low pH oxic and suboxic macroscopic growths along an acid mine drainage.</title>
        <authorList>
            <person name="Mendez-Garcia C."/>
            <person name="Mesa V."/>
            <person name="Sprenger R.R."/>
            <person name="Richter M."/>
            <person name="Diez M.S."/>
            <person name="Solano J."/>
            <person name="Bargiela R."/>
            <person name="Golyshina O.V."/>
            <person name="Manteca A."/>
            <person name="Ramos J.L."/>
            <person name="Gallego J.R."/>
            <person name="Llorente I."/>
            <person name="Martins Dos Santos V.A."/>
            <person name="Jensen O.N."/>
            <person name="Pelaez A.I."/>
            <person name="Sanchez J."/>
            <person name="Ferrer M."/>
        </authorList>
    </citation>
    <scope>NUCLEOTIDE SEQUENCE</scope>
</reference>
<organism evidence="2">
    <name type="scientific">mine drainage metagenome</name>
    <dbReference type="NCBI Taxonomy" id="410659"/>
    <lineage>
        <taxon>unclassified sequences</taxon>
        <taxon>metagenomes</taxon>
        <taxon>ecological metagenomes</taxon>
    </lineage>
</organism>
<evidence type="ECO:0000259" key="1">
    <source>
        <dbReference type="Pfam" id="PF18735"/>
    </source>
</evidence>
<dbReference type="InterPro" id="IPR041519">
    <property type="entry name" value="HEPN_RiboL-PSP"/>
</dbReference>
<comment type="caution">
    <text evidence="2">The sequence shown here is derived from an EMBL/GenBank/DDBJ whole genome shotgun (WGS) entry which is preliminary data.</text>
</comment>
<proteinExistence type="predicted"/>
<sequence length="215" mass="24318">MPFNPINAANACVRRARRFLALAGTKLPDAKIKTDLRRSALVLAVTAVDSYMHWLVYRRISEVRREGDLPKILAKLEIPFSDFASLADATIRARREDRDLRPWVQVKNAVQRRLLKETFQSYEQVGQALSLAGIEKGWSRTADALGIKTDDIKTRLNQLVHRRNQIVHEGDIKRASRPQRLQYNDVGQDEVSADVDWIAQLVTAIEQVVAAGNPP</sequence>
<dbReference type="EMBL" id="AUZZ01007028">
    <property type="protein sequence ID" value="EQD44064.1"/>
    <property type="molecule type" value="Genomic_DNA"/>
</dbReference>
<name>T1ATP9_9ZZZZ</name>
<gene>
    <name evidence="2" type="ORF">B2A_09722</name>
</gene>
<accession>T1ATP9</accession>
<dbReference type="AlphaFoldDB" id="T1ATP9"/>
<evidence type="ECO:0000313" key="2">
    <source>
        <dbReference type="EMBL" id="EQD44064.1"/>
    </source>
</evidence>